<accession>A0ABT1TWA2</accession>
<sequence length="169" mass="18430">MSVRLATPLDAQAIGQIRVDAWRAAYRSFMPLDYLQTLDQAANLDELAERLSNPSPEFMVFVAEDQGDTAGFAIIGAPRYQTLALTVELWALNVSPAYWRRGLGKQLVEYAVAESCGLGFARIELWCINGNAPAEATYVACGFTSTGTERISSALTGHPLHEALYAKTL</sequence>
<feature type="domain" description="N-acetyltransferase" evidence="3">
    <location>
        <begin position="1"/>
        <end position="169"/>
    </location>
</feature>
<reference evidence="4 5" key="1">
    <citation type="submission" date="2022-07" db="EMBL/GenBank/DDBJ databases">
        <title>Methylomonas rivi sp. nov., Methylomonas rosea sp. nov., Methylomonas aureus sp. nov. and Methylomonas subterranea sp. nov., four novel methanotrophs isolated from a freshwater creek and the deep terrestrial subsurface.</title>
        <authorList>
            <person name="Abin C."/>
            <person name="Sankaranarayanan K."/>
            <person name="Garner C."/>
            <person name="Sindelar R."/>
            <person name="Kotary K."/>
            <person name="Garner R."/>
            <person name="Barclay S."/>
            <person name="Lawson P."/>
            <person name="Krumholz L."/>
        </authorList>
    </citation>
    <scope>NUCLEOTIDE SEQUENCE [LARGE SCALE GENOMIC DNA]</scope>
    <source>
        <strain evidence="4 5">WSC-7</strain>
    </source>
</reference>
<dbReference type="InterPro" id="IPR000182">
    <property type="entry name" value="GNAT_dom"/>
</dbReference>
<dbReference type="Gene3D" id="3.40.630.30">
    <property type="match status" value="1"/>
</dbReference>
<comment type="caution">
    <text evidence="4">The sequence shown here is derived from an EMBL/GenBank/DDBJ whole genome shotgun (WGS) entry which is preliminary data.</text>
</comment>
<dbReference type="InterPro" id="IPR050832">
    <property type="entry name" value="Bact_Acetyltransf"/>
</dbReference>
<dbReference type="SUPFAM" id="SSF55729">
    <property type="entry name" value="Acyl-CoA N-acyltransferases (Nat)"/>
    <property type="match status" value="1"/>
</dbReference>
<keyword evidence="5" id="KW-1185">Reference proteome</keyword>
<evidence type="ECO:0000256" key="1">
    <source>
        <dbReference type="ARBA" id="ARBA00022679"/>
    </source>
</evidence>
<dbReference type="CDD" id="cd04301">
    <property type="entry name" value="NAT_SF"/>
    <property type="match status" value="1"/>
</dbReference>
<protein>
    <submittedName>
        <fullName evidence="4">GNAT family N-acetyltransferase</fullName>
    </submittedName>
</protein>
<evidence type="ECO:0000256" key="2">
    <source>
        <dbReference type="ARBA" id="ARBA00023315"/>
    </source>
</evidence>
<dbReference type="PANTHER" id="PTHR43877">
    <property type="entry name" value="AMINOALKYLPHOSPHONATE N-ACETYLTRANSFERASE-RELATED-RELATED"/>
    <property type="match status" value="1"/>
</dbReference>
<name>A0ABT1TWA2_9GAMM</name>
<keyword evidence="2" id="KW-0012">Acyltransferase</keyword>
<gene>
    <name evidence="4" type="ORF">NP589_16430</name>
</gene>
<evidence type="ECO:0000313" key="5">
    <source>
        <dbReference type="Proteomes" id="UP001524570"/>
    </source>
</evidence>
<proteinExistence type="predicted"/>
<evidence type="ECO:0000313" key="4">
    <source>
        <dbReference type="EMBL" id="MCQ8119024.1"/>
    </source>
</evidence>
<dbReference type="InterPro" id="IPR016181">
    <property type="entry name" value="Acyl_CoA_acyltransferase"/>
</dbReference>
<dbReference type="EMBL" id="JANIBL010000056">
    <property type="protein sequence ID" value="MCQ8119024.1"/>
    <property type="molecule type" value="Genomic_DNA"/>
</dbReference>
<evidence type="ECO:0000259" key="3">
    <source>
        <dbReference type="PROSITE" id="PS51186"/>
    </source>
</evidence>
<dbReference type="Pfam" id="PF00583">
    <property type="entry name" value="Acetyltransf_1"/>
    <property type="match status" value="1"/>
</dbReference>
<dbReference type="RefSeq" id="WP_256607968.1">
    <property type="nucleotide sequence ID" value="NZ_JANIBL010000056.1"/>
</dbReference>
<dbReference type="Proteomes" id="UP001524570">
    <property type="component" value="Unassembled WGS sequence"/>
</dbReference>
<organism evidence="4 5">
    <name type="scientific">Methylomonas rosea</name>
    <dbReference type="NCBI Taxonomy" id="2952227"/>
    <lineage>
        <taxon>Bacteria</taxon>
        <taxon>Pseudomonadati</taxon>
        <taxon>Pseudomonadota</taxon>
        <taxon>Gammaproteobacteria</taxon>
        <taxon>Methylococcales</taxon>
        <taxon>Methylococcaceae</taxon>
        <taxon>Methylomonas</taxon>
    </lineage>
</organism>
<dbReference type="PROSITE" id="PS51186">
    <property type="entry name" value="GNAT"/>
    <property type="match status" value="1"/>
</dbReference>
<keyword evidence="1" id="KW-0808">Transferase</keyword>